<evidence type="ECO:0000256" key="1">
    <source>
        <dbReference type="SAM" id="Phobius"/>
    </source>
</evidence>
<dbReference type="KEGG" id="dpt:Deipr_0503"/>
<reference evidence="3" key="1">
    <citation type="submission" date="2011-02" db="EMBL/GenBank/DDBJ databases">
        <title>The complete sequence of chromosome of Deinococcus proteolyticus DSM 20540.</title>
        <authorList>
            <consortium name="US DOE Joint Genome Institute (JGI-PGF)"/>
            <person name="Lucas S."/>
            <person name="Copeland A."/>
            <person name="Lapidus A."/>
            <person name="Bruce D."/>
            <person name="Goodwin L."/>
            <person name="Pitluck S."/>
            <person name="Kyrpides N."/>
            <person name="Mavromatis K."/>
            <person name="Pagani I."/>
            <person name="Ivanova N."/>
            <person name="Ovchinnikova G."/>
            <person name="Zeytun A."/>
            <person name="Detter J.C."/>
            <person name="Han C."/>
            <person name="Land M."/>
            <person name="Hauser L."/>
            <person name="Markowitz V."/>
            <person name="Cheng J.-F."/>
            <person name="Hugenholtz P."/>
            <person name="Woyke T."/>
            <person name="Wu D."/>
            <person name="Pukall R."/>
            <person name="Steenblock K."/>
            <person name="Brambilla E."/>
            <person name="Klenk H.-P."/>
            <person name="Eisen J.A."/>
        </authorList>
    </citation>
    <scope>NUCLEOTIDE SEQUENCE [LARGE SCALE GENOMIC DNA]</scope>
    <source>
        <strain evidence="3">ATCC 35074 / DSM 20540 / JCM 6276 / NBRC 101906 / NCIMB 13154 / VKM Ac-1939 / CCM 2703 / MRP</strain>
    </source>
</reference>
<dbReference type="Proteomes" id="UP000007718">
    <property type="component" value="Chromosome"/>
</dbReference>
<dbReference type="HOGENOM" id="CLU_144129_1_1_0"/>
<sequence length="108" mass="12056">MNTEDKTRGYLALAALGLILPLTQFAPWLLERGLDLGLLWQEIVQSRISAFAWADVAVTALSVLFLVSAETHRTVSHRWLAVLGTLLVGPSFGLPLYLWLRELGKREL</sequence>
<dbReference type="RefSeq" id="WP_013614279.1">
    <property type="nucleotide sequence ID" value="NC_015161.1"/>
</dbReference>
<organism evidence="2 3">
    <name type="scientific">Deinococcus proteolyticus (strain ATCC 35074 / DSM 20540 / JCM 6276 / NBRC 101906 / NCIMB 13154 / VKM Ac-1939 / CCM 2703 / MRP)</name>
    <dbReference type="NCBI Taxonomy" id="693977"/>
    <lineage>
        <taxon>Bacteria</taxon>
        <taxon>Thermotogati</taxon>
        <taxon>Deinococcota</taxon>
        <taxon>Deinococci</taxon>
        <taxon>Deinococcales</taxon>
        <taxon>Deinococcaceae</taxon>
        <taxon>Deinococcus</taxon>
    </lineage>
</organism>
<dbReference type="AlphaFoldDB" id="F0RKI0"/>
<feature type="transmembrane region" description="Helical" evidence="1">
    <location>
        <begin position="9"/>
        <end position="30"/>
    </location>
</feature>
<protein>
    <recommendedName>
        <fullName evidence="4">DUF2834 domain-containing protein</fullName>
    </recommendedName>
</protein>
<proteinExistence type="predicted"/>
<keyword evidence="3" id="KW-1185">Reference proteome</keyword>
<evidence type="ECO:0008006" key="4">
    <source>
        <dbReference type="Google" id="ProtNLM"/>
    </source>
</evidence>
<reference evidence="2 3" key="2">
    <citation type="journal article" date="2012" name="Stand. Genomic Sci.">
        <title>Complete genome sequence of the orange-red pigmented, radioresistant Deinococcus proteolyticus type strain (MRP(T)).</title>
        <authorList>
            <person name="Copeland A."/>
            <person name="Zeytun A."/>
            <person name="Yassawong M."/>
            <person name="Nolan M."/>
            <person name="Lucas S."/>
            <person name="Hammon N."/>
            <person name="Deshpande S."/>
            <person name="Cheng J.F."/>
            <person name="Han C."/>
            <person name="Tapia R."/>
            <person name="Goodwin L.A."/>
            <person name="Pitluck S."/>
            <person name="Mavromatis K."/>
            <person name="Liolios K."/>
            <person name="Pagani I."/>
            <person name="Ivanova N."/>
            <person name="Mikhailova N."/>
            <person name="Pati A."/>
            <person name="Chen A."/>
            <person name="Palaniappan K."/>
            <person name="Land M."/>
            <person name="Hauser L."/>
            <person name="Jeffries C.D."/>
            <person name="Brambilla E.M."/>
            <person name="Rohde M."/>
            <person name="Sikorski J."/>
            <person name="Pukall R."/>
            <person name="Goker M."/>
            <person name="Detter J.C."/>
            <person name="Woyke T."/>
            <person name="Bristow J."/>
            <person name="Eisen J.A."/>
            <person name="Markowitz V."/>
            <person name="Hugenholtz P."/>
            <person name="Kyrpides N.C."/>
            <person name="Klenk H.P."/>
            <person name="Lapidus A."/>
        </authorList>
    </citation>
    <scope>NUCLEOTIDE SEQUENCE [LARGE SCALE GENOMIC DNA]</scope>
    <source>
        <strain evidence="3">ATCC 35074 / DSM 20540 / JCM 6276 / NBRC 101906 / NCIMB 13154 / VKM Ac-1939 / CCM 2703 / MRP</strain>
    </source>
</reference>
<gene>
    <name evidence="2" type="ordered locus">Deipr_0503</name>
</gene>
<name>F0RKI0_DEIPM</name>
<keyword evidence="1" id="KW-0812">Transmembrane</keyword>
<evidence type="ECO:0000313" key="3">
    <source>
        <dbReference type="Proteomes" id="UP000007718"/>
    </source>
</evidence>
<accession>F0RKI0</accession>
<keyword evidence="1" id="KW-0472">Membrane</keyword>
<feature type="transmembrane region" description="Helical" evidence="1">
    <location>
        <begin position="50"/>
        <end position="67"/>
    </location>
</feature>
<dbReference type="InterPro" id="IPR021362">
    <property type="entry name" value="DUF2834"/>
</dbReference>
<dbReference type="Pfam" id="PF11196">
    <property type="entry name" value="DUF2834"/>
    <property type="match status" value="1"/>
</dbReference>
<evidence type="ECO:0000313" key="2">
    <source>
        <dbReference type="EMBL" id="ADY25670.1"/>
    </source>
</evidence>
<feature type="transmembrane region" description="Helical" evidence="1">
    <location>
        <begin position="79"/>
        <end position="100"/>
    </location>
</feature>
<dbReference type="STRING" id="693977.Deipr_0503"/>
<keyword evidence="1" id="KW-1133">Transmembrane helix</keyword>
<dbReference type="EMBL" id="CP002536">
    <property type="protein sequence ID" value="ADY25670.1"/>
    <property type="molecule type" value="Genomic_DNA"/>
</dbReference>
<dbReference type="OrthoDB" id="2619901at2"/>